<comment type="caution">
    <text evidence="13">The sequence shown here is derived from an EMBL/GenBank/DDBJ whole genome shotgun (WGS) entry which is preliminary data.</text>
</comment>
<evidence type="ECO:0000256" key="4">
    <source>
        <dbReference type="ARBA" id="ARBA00022692"/>
    </source>
</evidence>
<evidence type="ECO:0000256" key="5">
    <source>
        <dbReference type="ARBA" id="ARBA00022989"/>
    </source>
</evidence>
<reference evidence="13 14" key="1">
    <citation type="submission" date="2024-11" db="EMBL/GenBank/DDBJ databases">
        <authorList>
            <person name="Heng Y.C."/>
            <person name="Lim A.C.H."/>
            <person name="Lee J.K.Y."/>
            <person name="Kittelmann S."/>
        </authorList>
    </citation>
    <scope>NUCLEOTIDE SEQUENCE [LARGE SCALE GENOMIC DNA]</scope>
    <source>
        <strain evidence="13 14">WILCCON 0114</strain>
    </source>
</reference>
<evidence type="ECO:0000256" key="1">
    <source>
        <dbReference type="ARBA" id="ARBA00004651"/>
    </source>
</evidence>
<dbReference type="InterPro" id="IPR033479">
    <property type="entry name" value="dCache_1"/>
</dbReference>
<dbReference type="Gene3D" id="1.10.287.950">
    <property type="entry name" value="Methyl-accepting chemotaxis protein"/>
    <property type="match status" value="1"/>
</dbReference>
<feature type="domain" description="HAMP" evidence="12">
    <location>
        <begin position="341"/>
        <end position="394"/>
    </location>
</feature>
<dbReference type="CDD" id="cd06225">
    <property type="entry name" value="HAMP"/>
    <property type="match status" value="1"/>
</dbReference>
<evidence type="ECO:0000256" key="6">
    <source>
        <dbReference type="ARBA" id="ARBA00023136"/>
    </source>
</evidence>
<dbReference type="SMART" id="SM00283">
    <property type="entry name" value="MA"/>
    <property type="match status" value="1"/>
</dbReference>
<evidence type="ECO:0000256" key="3">
    <source>
        <dbReference type="ARBA" id="ARBA00022500"/>
    </source>
</evidence>
<organism evidence="13 14">
    <name type="scientific">Clostridium neuense</name>
    <dbReference type="NCBI Taxonomy" id="1728934"/>
    <lineage>
        <taxon>Bacteria</taxon>
        <taxon>Bacillati</taxon>
        <taxon>Bacillota</taxon>
        <taxon>Clostridia</taxon>
        <taxon>Eubacteriales</taxon>
        <taxon>Clostridiaceae</taxon>
        <taxon>Clostridium</taxon>
    </lineage>
</organism>
<name>A0ABW8TDN1_9CLOT</name>
<dbReference type="PANTHER" id="PTHR32089">
    <property type="entry name" value="METHYL-ACCEPTING CHEMOTAXIS PROTEIN MCPB"/>
    <property type="match status" value="1"/>
</dbReference>
<feature type="domain" description="Methyl-accepting transducer" evidence="11">
    <location>
        <begin position="413"/>
        <end position="670"/>
    </location>
</feature>
<evidence type="ECO:0000259" key="12">
    <source>
        <dbReference type="PROSITE" id="PS50885"/>
    </source>
</evidence>
<keyword evidence="7 9" id="KW-0807">Transducer</keyword>
<dbReference type="EMBL" id="JBJIAA010000006">
    <property type="protein sequence ID" value="MFL0250361.1"/>
    <property type="molecule type" value="Genomic_DNA"/>
</dbReference>
<keyword evidence="14" id="KW-1185">Reference proteome</keyword>
<evidence type="ECO:0000313" key="14">
    <source>
        <dbReference type="Proteomes" id="UP001623592"/>
    </source>
</evidence>
<keyword evidence="4 10" id="KW-0812">Transmembrane</keyword>
<evidence type="ECO:0000259" key="11">
    <source>
        <dbReference type="PROSITE" id="PS50111"/>
    </source>
</evidence>
<keyword evidence="5 10" id="KW-1133">Transmembrane helix</keyword>
<evidence type="ECO:0000256" key="2">
    <source>
        <dbReference type="ARBA" id="ARBA00022475"/>
    </source>
</evidence>
<dbReference type="CDD" id="cd18773">
    <property type="entry name" value="PDC1_HK_sensor"/>
    <property type="match status" value="1"/>
</dbReference>
<dbReference type="PROSITE" id="PS50885">
    <property type="entry name" value="HAMP"/>
    <property type="match status" value="1"/>
</dbReference>
<feature type="transmembrane region" description="Helical" evidence="10">
    <location>
        <begin position="35"/>
        <end position="57"/>
    </location>
</feature>
<protein>
    <submittedName>
        <fullName evidence="13">Methyl-accepting chemotaxis protein</fullName>
    </submittedName>
</protein>
<dbReference type="InterPro" id="IPR004089">
    <property type="entry name" value="MCPsignal_dom"/>
</dbReference>
<dbReference type="RefSeq" id="WP_406787032.1">
    <property type="nucleotide sequence ID" value="NZ_JBJIAA010000006.1"/>
</dbReference>
<sequence length="699" mass="76695">MVKNHSKNSKTKLPKNISKDLIADLKVKNGLLKKLVLSFSSLIVASLLVCGIVTYLISKWKVTNDFKNSTLQILNQTKNYVELINSTVNNSSMQLLQNPNFISKLVTDTSDYYDQYTIRNELKSSYLAPIANSMDIIKGSAIINENGLSSTSDANGLSDSQLKFDMSSSWYKKAISLNGKAFWTAPRQVAYRGTDNQNILTISLVRFLRDPSTSKPAGVLCLDIDTDELNSKLSDVKIGKDGYIFVVDSDGYIVSNKNKSLIGTKIKDSYFPKIKNLSTGNFTYKNMYGVYSTSTETGWKIIGLVPKSELSATATTVGMFTALITLICIIISLIISIITTYQISMPIKDMISITKDLSNGNFHVDCNKKYNIKELNNLSQNFNKMIINLKELLLRTSTLSLETNKSSSYILDVSNNLRESSNEITSAVQEIANGSSLQTEDTLKCLQISDNLNNEISKSVNLLTSVNSATDKSIKLLSKSNSIIASLNDASNINSKAMEQVVTKMNDLASNTKNITVILSKINEISEQTNLLALNASIEAARAGKAGLGFAVVADEIRKLAAQSQNASNDIGVILNKINTSIKSSLDLSMKAQGTFSNEAAQVKDTISTFSEIEKSISEIETSMKVSIEAINLIDKEKTTLNDNISSIASVSEENTSTTEEVSASVIEQTKVNEEIFNLAQKLTTQAEELKKLIDTFKF</sequence>
<evidence type="ECO:0000256" key="10">
    <source>
        <dbReference type="SAM" id="Phobius"/>
    </source>
</evidence>
<keyword evidence="6 10" id="KW-0472">Membrane</keyword>
<dbReference type="Pfam" id="PF02743">
    <property type="entry name" value="dCache_1"/>
    <property type="match status" value="1"/>
</dbReference>
<dbReference type="Pfam" id="PF00015">
    <property type="entry name" value="MCPsignal"/>
    <property type="match status" value="1"/>
</dbReference>
<dbReference type="CDD" id="cd12912">
    <property type="entry name" value="PDC2_MCP_like"/>
    <property type="match status" value="1"/>
</dbReference>
<keyword evidence="2" id="KW-1003">Cell membrane</keyword>
<evidence type="ECO:0000256" key="7">
    <source>
        <dbReference type="ARBA" id="ARBA00023224"/>
    </source>
</evidence>
<evidence type="ECO:0000256" key="8">
    <source>
        <dbReference type="ARBA" id="ARBA00029447"/>
    </source>
</evidence>
<keyword evidence="3" id="KW-0145">Chemotaxis</keyword>
<proteinExistence type="inferred from homology"/>
<gene>
    <name evidence="13" type="ORF">ACJDT4_07980</name>
</gene>
<dbReference type="SUPFAM" id="SSF58104">
    <property type="entry name" value="Methyl-accepting chemotaxis protein (MCP) signaling domain"/>
    <property type="match status" value="1"/>
</dbReference>
<dbReference type="InterPro" id="IPR003660">
    <property type="entry name" value="HAMP_dom"/>
</dbReference>
<evidence type="ECO:0000313" key="13">
    <source>
        <dbReference type="EMBL" id="MFL0250361.1"/>
    </source>
</evidence>
<feature type="transmembrane region" description="Helical" evidence="10">
    <location>
        <begin position="317"/>
        <end position="341"/>
    </location>
</feature>
<evidence type="ECO:0000256" key="9">
    <source>
        <dbReference type="PROSITE-ProRule" id="PRU00284"/>
    </source>
</evidence>
<comment type="subcellular location">
    <subcellularLocation>
        <location evidence="1">Cell membrane</location>
        <topology evidence="1">Multi-pass membrane protein</topology>
    </subcellularLocation>
</comment>
<dbReference type="Proteomes" id="UP001623592">
    <property type="component" value="Unassembled WGS sequence"/>
</dbReference>
<dbReference type="PANTHER" id="PTHR32089:SF112">
    <property type="entry name" value="LYSOZYME-LIKE PROTEIN-RELATED"/>
    <property type="match status" value="1"/>
</dbReference>
<dbReference type="PROSITE" id="PS50111">
    <property type="entry name" value="CHEMOTAXIS_TRANSDUC_2"/>
    <property type="match status" value="1"/>
</dbReference>
<comment type="similarity">
    <text evidence="8">Belongs to the methyl-accepting chemotaxis (MCP) protein family.</text>
</comment>
<accession>A0ABW8TDN1</accession>
<dbReference type="Gene3D" id="3.30.450.20">
    <property type="entry name" value="PAS domain"/>
    <property type="match status" value="1"/>
</dbReference>